<gene>
    <name evidence="1" type="ORF">B5766_02255</name>
</gene>
<evidence type="ECO:0000313" key="1">
    <source>
        <dbReference type="EMBL" id="PDQ35989.1"/>
    </source>
</evidence>
<comment type="caution">
    <text evidence="1">The sequence shown here is derived from an EMBL/GenBank/DDBJ whole genome shotgun (WGS) entry which is preliminary data.</text>
</comment>
<accession>A0A2A6FTF0</accession>
<dbReference type="AlphaFoldDB" id="A0A2A6FTF0"/>
<dbReference type="EMBL" id="NAEP01000023">
    <property type="protein sequence ID" value="PDQ35989.1"/>
    <property type="molecule type" value="Genomic_DNA"/>
</dbReference>
<protein>
    <recommendedName>
        <fullName evidence="3">NAD-dependent epimerase/dehydratase domain-containing protein</fullName>
    </recommendedName>
</protein>
<name>A0A2A6FTF0_9MICO</name>
<proteinExistence type="predicted"/>
<sequence>MSTTLVIGASGVLAPAAAKLVRTGDTVTGVSLRRPVPTGVEHVLVDARSVSAFSSAINERCWNRAVVYAPAVSSGVLKRLDSAVEGVIVLVRTTAAVTDTVGRLELPPGTLQLGWTDAPDGKTRWHTPEEISQAALEVLNNGRATVLGRITPWADRP</sequence>
<evidence type="ECO:0008006" key="3">
    <source>
        <dbReference type="Google" id="ProtNLM"/>
    </source>
</evidence>
<evidence type="ECO:0000313" key="2">
    <source>
        <dbReference type="Proteomes" id="UP000219994"/>
    </source>
</evidence>
<organism evidence="1 2">
    <name type="scientific">Candidatus Lumbricidiphila eiseniae</name>
    <dbReference type="NCBI Taxonomy" id="1969409"/>
    <lineage>
        <taxon>Bacteria</taxon>
        <taxon>Bacillati</taxon>
        <taxon>Actinomycetota</taxon>
        <taxon>Actinomycetes</taxon>
        <taxon>Micrococcales</taxon>
        <taxon>Microbacteriaceae</taxon>
        <taxon>Candidatus Lumbricidiphila</taxon>
    </lineage>
</organism>
<dbReference type="Proteomes" id="UP000219994">
    <property type="component" value="Unassembled WGS sequence"/>
</dbReference>
<reference evidence="2" key="1">
    <citation type="submission" date="2017-03" db="EMBL/GenBank/DDBJ databases">
        <authorList>
            <person name="Lund M.B."/>
        </authorList>
    </citation>
    <scope>NUCLEOTIDE SEQUENCE [LARGE SCALE GENOMIC DNA]</scope>
</reference>